<dbReference type="SUPFAM" id="SSF143422">
    <property type="entry name" value="Transposase IS200-like"/>
    <property type="match status" value="1"/>
</dbReference>
<dbReference type="SMART" id="SM01321">
    <property type="entry name" value="Y1_Tnp"/>
    <property type="match status" value="1"/>
</dbReference>
<dbReference type="PANTHER" id="PTHR34322">
    <property type="entry name" value="TRANSPOSASE, Y1_TNP DOMAIN-CONTAINING"/>
    <property type="match status" value="1"/>
</dbReference>
<dbReference type="Proteomes" id="UP000593626">
    <property type="component" value="Chromosome"/>
</dbReference>
<dbReference type="Gene3D" id="3.30.70.1290">
    <property type="entry name" value="Transposase IS200-like"/>
    <property type="match status" value="1"/>
</dbReference>
<reference evidence="2 3" key="1">
    <citation type="submission" date="2019-07" db="EMBL/GenBank/DDBJ databases">
        <title>Genome sequence of 2 isolates from Red Sea Mangroves.</title>
        <authorList>
            <person name="Sefrji F."/>
            <person name="Michoud G."/>
            <person name="Merlino G."/>
            <person name="Daffonchio D."/>
        </authorList>
    </citation>
    <scope>NUCLEOTIDE SEQUENCE [LARGE SCALE GENOMIC DNA]</scope>
    <source>
        <strain evidence="2 3">R1DC41</strain>
    </source>
</reference>
<accession>A0A7S8CCX8</accession>
<dbReference type="InterPro" id="IPR002686">
    <property type="entry name" value="Transposase_17"/>
</dbReference>
<dbReference type="KEGG" id="mcui:G8O30_12335"/>
<dbReference type="EMBL" id="CP049742">
    <property type="protein sequence ID" value="QPC47687.1"/>
    <property type="molecule type" value="Genomic_DNA"/>
</dbReference>
<gene>
    <name evidence="2" type="ORF">G8O30_12335</name>
</gene>
<proteinExistence type="predicted"/>
<keyword evidence="3" id="KW-1185">Reference proteome</keyword>
<organism evidence="2 3">
    <name type="scientific">Mangrovibacillus cuniculi</name>
    <dbReference type="NCBI Taxonomy" id="2593652"/>
    <lineage>
        <taxon>Bacteria</taxon>
        <taxon>Bacillati</taxon>
        <taxon>Bacillota</taxon>
        <taxon>Bacilli</taxon>
        <taxon>Bacillales</taxon>
        <taxon>Bacillaceae</taxon>
        <taxon>Mangrovibacillus</taxon>
    </lineage>
</organism>
<evidence type="ECO:0000313" key="2">
    <source>
        <dbReference type="EMBL" id="QPC47687.1"/>
    </source>
</evidence>
<protein>
    <recommendedName>
        <fullName evidence="1">Transposase IS200-like domain-containing protein</fullName>
    </recommendedName>
</protein>
<dbReference type="PANTHER" id="PTHR34322:SF2">
    <property type="entry name" value="TRANSPOSASE IS200-LIKE DOMAIN-CONTAINING PROTEIN"/>
    <property type="match status" value="1"/>
</dbReference>
<sequence>MENKIRDWEKDTTFHVILKSKKGMPIFKREDDYVLLLDSVEKSKKKYNFYLLSYSILNNHVHLVMETTNHSISDIMKGMIQSFVNRYNFKYDLKGNTLLEKPFWSRKLLNNEQIINACIYSDLNAVKAGLVTAPEEYMWSSHYDIISPTHNKIPYADREQLLKYVNGKSVNLYKSKVNTKLIKLQNDFPKEKIHS</sequence>
<dbReference type="Pfam" id="PF01797">
    <property type="entry name" value="Y1_Tnp"/>
    <property type="match status" value="1"/>
</dbReference>
<evidence type="ECO:0000259" key="1">
    <source>
        <dbReference type="SMART" id="SM01321"/>
    </source>
</evidence>
<dbReference type="GO" id="GO:0006313">
    <property type="term" value="P:DNA transposition"/>
    <property type="evidence" value="ECO:0007669"/>
    <property type="project" value="InterPro"/>
</dbReference>
<dbReference type="RefSeq" id="WP_239672362.1">
    <property type="nucleotide sequence ID" value="NZ_CP049742.1"/>
</dbReference>
<dbReference type="GO" id="GO:0003677">
    <property type="term" value="F:DNA binding"/>
    <property type="evidence" value="ECO:0007669"/>
    <property type="project" value="InterPro"/>
</dbReference>
<feature type="domain" description="Transposase IS200-like" evidence="1">
    <location>
        <begin position="9"/>
        <end position="124"/>
    </location>
</feature>
<evidence type="ECO:0000313" key="3">
    <source>
        <dbReference type="Proteomes" id="UP000593626"/>
    </source>
</evidence>
<dbReference type="InterPro" id="IPR036515">
    <property type="entry name" value="Transposase_17_sf"/>
</dbReference>
<dbReference type="GO" id="GO:0004803">
    <property type="term" value="F:transposase activity"/>
    <property type="evidence" value="ECO:0007669"/>
    <property type="project" value="InterPro"/>
</dbReference>
<name>A0A7S8CCX8_9BACI</name>
<dbReference type="AlphaFoldDB" id="A0A7S8CCX8"/>